<keyword evidence="3" id="KW-1185">Reference proteome</keyword>
<feature type="region of interest" description="Disordered" evidence="1">
    <location>
        <begin position="35"/>
        <end position="56"/>
    </location>
</feature>
<dbReference type="EMBL" id="BGPR01000049">
    <property type="protein sequence ID" value="GBL86565.1"/>
    <property type="molecule type" value="Genomic_DNA"/>
</dbReference>
<organism evidence="2 3">
    <name type="scientific">Araneus ventricosus</name>
    <name type="common">Orbweaver spider</name>
    <name type="synonym">Epeira ventricosa</name>
    <dbReference type="NCBI Taxonomy" id="182803"/>
    <lineage>
        <taxon>Eukaryota</taxon>
        <taxon>Metazoa</taxon>
        <taxon>Ecdysozoa</taxon>
        <taxon>Arthropoda</taxon>
        <taxon>Chelicerata</taxon>
        <taxon>Arachnida</taxon>
        <taxon>Araneae</taxon>
        <taxon>Araneomorphae</taxon>
        <taxon>Entelegynae</taxon>
        <taxon>Araneoidea</taxon>
        <taxon>Araneidae</taxon>
        <taxon>Araneus</taxon>
    </lineage>
</organism>
<evidence type="ECO:0000313" key="2">
    <source>
        <dbReference type="EMBL" id="GBL86565.1"/>
    </source>
</evidence>
<sequence length="104" mass="12009">MDQKQVQNFLNKPKTKKLKHRLTCLWKRGVKIAIKPKPSKSPVPSKNRAPKPSIPPTAEFLEYQREKHAFLRKQIKFSPKLVAILEVGKMLMSQKCAVCQLLMN</sequence>
<dbReference type="AlphaFoldDB" id="A0A4Y2B5H5"/>
<comment type="caution">
    <text evidence="2">The sequence shown here is derived from an EMBL/GenBank/DDBJ whole genome shotgun (WGS) entry which is preliminary data.</text>
</comment>
<evidence type="ECO:0000256" key="1">
    <source>
        <dbReference type="SAM" id="MobiDB-lite"/>
    </source>
</evidence>
<name>A0A4Y2B5H5_ARAVE</name>
<dbReference type="Proteomes" id="UP000499080">
    <property type="component" value="Unassembled WGS sequence"/>
</dbReference>
<protein>
    <submittedName>
        <fullName evidence="2">Uncharacterized protein</fullName>
    </submittedName>
</protein>
<evidence type="ECO:0000313" key="3">
    <source>
        <dbReference type="Proteomes" id="UP000499080"/>
    </source>
</evidence>
<proteinExistence type="predicted"/>
<accession>A0A4Y2B5H5</accession>
<gene>
    <name evidence="2" type="ORF">AVEN_194821_1</name>
</gene>
<reference evidence="2 3" key="1">
    <citation type="journal article" date="2019" name="Sci. Rep.">
        <title>Orb-weaving spider Araneus ventricosus genome elucidates the spidroin gene catalogue.</title>
        <authorList>
            <person name="Kono N."/>
            <person name="Nakamura H."/>
            <person name="Ohtoshi R."/>
            <person name="Moran D.A.P."/>
            <person name="Shinohara A."/>
            <person name="Yoshida Y."/>
            <person name="Fujiwara M."/>
            <person name="Mori M."/>
            <person name="Tomita M."/>
            <person name="Arakawa K."/>
        </authorList>
    </citation>
    <scope>NUCLEOTIDE SEQUENCE [LARGE SCALE GENOMIC DNA]</scope>
</reference>